<feature type="region of interest" description="Disordered" evidence="2">
    <location>
        <begin position="308"/>
        <end position="342"/>
    </location>
</feature>
<dbReference type="GO" id="GO:0009253">
    <property type="term" value="P:peptidoglycan catabolic process"/>
    <property type="evidence" value="ECO:0007669"/>
    <property type="project" value="InterPro"/>
</dbReference>
<feature type="domain" description="Peptidoglycan recognition protein family" evidence="4">
    <location>
        <begin position="195"/>
        <end position="342"/>
    </location>
</feature>
<evidence type="ECO:0000313" key="5">
    <source>
        <dbReference type="EMBL" id="CAA9587461.1"/>
    </source>
</evidence>
<feature type="domain" description="N-acetylmuramoyl-L-alanine amidase" evidence="3">
    <location>
        <begin position="214"/>
        <end position="394"/>
    </location>
</feature>
<gene>
    <name evidence="5" type="ORF">AVDCRST_MAG18-4144</name>
</gene>
<dbReference type="GO" id="GO:0008270">
    <property type="term" value="F:zinc ion binding"/>
    <property type="evidence" value="ECO:0007669"/>
    <property type="project" value="InterPro"/>
</dbReference>
<dbReference type="InterPro" id="IPR036505">
    <property type="entry name" value="Amidase/PGRP_sf"/>
</dbReference>
<evidence type="ECO:0000256" key="2">
    <source>
        <dbReference type="SAM" id="MobiDB-lite"/>
    </source>
</evidence>
<organism evidence="5">
    <name type="scientific">uncultured Thermomicrobiales bacterium</name>
    <dbReference type="NCBI Taxonomy" id="1645740"/>
    <lineage>
        <taxon>Bacteria</taxon>
        <taxon>Pseudomonadati</taxon>
        <taxon>Thermomicrobiota</taxon>
        <taxon>Thermomicrobia</taxon>
        <taxon>Thermomicrobiales</taxon>
        <taxon>environmental samples</taxon>
    </lineage>
</organism>
<dbReference type="Pfam" id="PF01510">
    <property type="entry name" value="Amidase_2"/>
    <property type="match status" value="1"/>
</dbReference>
<dbReference type="GO" id="GO:0008745">
    <property type="term" value="F:N-acetylmuramoyl-L-alanine amidase activity"/>
    <property type="evidence" value="ECO:0007669"/>
    <property type="project" value="InterPro"/>
</dbReference>
<dbReference type="PROSITE" id="PS51318">
    <property type="entry name" value="TAT"/>
    <property type="match status" value="1"/>
</dbReference>
<dbReference type="SMART" id="SM00644">
    <property type="entry name" value="Ami_2"/>
    <property type="match status" value="1"/>
</dbReference>
<dbReference type="Gene3D" id="3.40.80.10">
    <property type="entry name" value="Peptidoglycan recognition protein-like"/>
    <property type="match status" value="1"/>
</dbReference>
<evidence type="ECO:0000259" key="4">
    <source>
        <dbReference type="SMART" id="SM00701"/>
    </source>
</evidence>
<dbReference type="InterPro" id="IPR002502">
    <property type="entry name" value="Amidase_domain"/>
</dbReference>
<proteinExistence type="inferred from homology"/>
<dbReference type="AlphaFoldDB" id="A0A6J4VSH1"/>
<feature type="compositionally biased region" description="Pro residues" evidence="2">
    <location>
        <begin position="308"/>
        <end position="318"/>
    </location>
</feature>
<name>A0A6J4VSH1_9BACT</name>
<dbReference type="SUPFAM" id="SSF55846">
    <property type="entry name" value="N-acetylmuramoyl-L-alanine amidase-like"/>
    <property type="match status" value="1"/>
</dbReference>
<dbReference type="SMART" id="SM00701">
    <property type="entry name" value="PGRP"/>
    <property type="match status" value="1"/>
</dbReference>
<reference evidence="5" key="1">
    <citation type="submission" date="2020-02" db="EMBL/GenBank/DDBJ databases">
        <authorList>
            <person name="Meier V. D."/>
        </authorList>
    </citation>
    <scope>NUCLEOTIDE SEQUENCE</scope>
    <source>
        <strain evidence="5">AVDCRST_MAG18</strain>
    </source>
</reference>
<evidence type="ECO:0000256" key="1">
    <source>
        <dbReference type="ARBA" id="ARBA00007553"/>
    </source>
</evidence>
<dbReference type="PANTHER" id="PTHR11022">
    <property type="entry name" value="PEPTIDOGLYCAN RECOGNITION PROTEIN"/>
    <property type="match status" value="1"/>
</dbReference>
<dbReference type="InterPro" id="IPR015510">
    <property type="entry name" value="PGRP"/>
</dbReference>
<dbReference type="InterPro" id="IPR006311">
    <property type="entry name" value="TAT_signal"/>
</dbReference>
<evidence type="ECO:0008006" key="6">
    <source>
        <dbReference type="Google" id="ProtNLM"/>
    </source>
</evidence>
<sequence length="746" mass="80982">MDEPSARVGGQIVTRRQLLRYGGYGLAALPLLALARAGQPTAPLAVAAAPQTGQTRAGEWVFDEAVRAFGATDWVELRAPHEFSAIGAHWSASGAGDVHLALSVSPDGASWGDWQNLHASGHGPLAAQTAGRPDRQFAELALIEPSRAVRCRAIDHDGRAVSPPADLRLVYIDASAGPVAPAPSPLVTAFGATRPRIVSRAEWGCDEKLRLDRSGKEIWEREYYTTEKVIIHHTASPNGQDPLAAIRAVYYYHAVTQGWGDIGYSFLIDRNGTIYEGRHGGENVVAGHALEYNYGSVGIGLLGSFTNAPPPTPTPLPSTRPGTPNATPSPSPSPTPVPRQTVAPYASPAMEGALIRLVAYTGRFLDPHGKYFFVDKLIPNIVGHRDVLSTSCPGDNFYTRLSAVRTGAAGILGATPTMDVAIVDIKGGGTVTTKTPYTVTVTVKNTGTAVIPSYFDKGIIYTEGETYESKRAPQVQGRFRIVADIEGSETSKIPGKEPYRWGFGKSLNPGDTVEVPCKISFTATGVRKLQFGLVQEKTGYWAQGVAGPSVRVIGNPVEPVAKPATLNNELLYFAETGHTLGGTTLRYWAKFGGLAQFGYPLTEEFPEVSESNGKEYTVQYFERARFELHPENAGTDYEVLLGLLGRLYHAVDKPAQQLDGQRYFAETGHNLGGTFRAYWEQYGGLFIYGLPLTEEFTEKSRIDGKPYTVQYFERARFEFHPENTGKSQVLLGLLGRQILQDRGWLK</sequence>
<comment type="similarity">
    <text evidence="1">Belongs to the N-acetylmuramoyl-L-alanine amidase 2 family.</text>
</comment>
<dbReference type="EMBL" id="CADCWN010000327">
    <property type="protein sequence ID" value="CAA9587461.1"/>
    <property type="molecule type" value="Genomic_DNA"/>
</dbReference>
<evidence type="ECO:0000259" key="3">
    <source>
        <dbReference type="SMART" id="SM00644"/>
    </source>
</evidence>
<dbReference type="CDD" id="cd06583">
    <property type="entry name" value="PGRP"/>
    <property type="match status" value="1"/>
</dbReference>
<feature type="compositionally biased region" description="Pro residues" evidence="2">
    <location>
        <begin position="327"/>
        <end position="337"/>
    </location>
</feature>
<accession>A0A6J4VSH1</accession>
<dbReference type="InterPro" id="IPR006619">
    <property type="entry name" value="PGRP_domain_met/bac"/>
</dbReference>
<dbReference type="PANTHER" id="PTHR11022:SF41">
    <property type="entry name" value="PEPTIDOGLYCAN-RECOGNITION PROTEIN LC-RELATED"/>
    <property type="match status" value="1"/>
</dbReference>
<protein>
    <recommendedName>
        <fullName evidence="6">N-acetylmuramoyl-L-alanine amidase</fullName>
    </recommendedName>
</protein>